<protein>
    <submittedName>
        <fullName evidence="2">Glycerophosphodiester phosphodiesterase family protein</fullName>
    </submittedName>
</protein>
<reference evidence="2 3" key="1">
    <citation type="submission" date="2022-10" db="EMBL/GenBank/DDBJ databases">
        <title>Aestuariibacter sp. AA17 isolated from Montipora capitata coral fragment.</title>
        <authorList>
            <person name="Emsley S.A."/>
            <person name="Pfannmuller K.M."/>
            <person name="Loughran R.M."/>
            <person name="Shlafstein M."/>
            <person name="Papke E."/>
            <person name="Saw J.H."/>
            <person name="Ushijima B."/>
            <person name="Videau P."/>
        </authorList>
    </citation>
    <scope>NUCLEOTIDE SEQUENCE [LARGE SCALE GENOMIC DNA]</scope>
    <source>
        <strain evidence="2 3">AA17</strain>
    </source>
</reference>
<comment type="caution">
    <text evidence="2">The sequence shown here is derived from an EMBL/GenBank/DDBJ whole genome shotgun (WGS) entry which is preliminary data.</text>
</comment>
<dbReference type="SUPFAM" id="SSF51695">
    <property type="entry name" value="PLC-like phosphodiesterases"/>
    <property type="match status" value="1"/>
</dbReference>
<dbReference type="InterPro" id="IPR030395">
    <property type="entry name" value="GP_PDE_dom"/>
</dbReference>
<evidence type="ECO:0000313" key="3">
    <source>
        <dbReference type="Proteomes" id="UP001652504"/>
    </source>
</evidence>
<dbReference type="PROSITE" id="PS51704">
    <property type="entry name" value="GP_PDE"/>
    <property type="match status" value="1"/>
</dbReference>
<organism evidence="2 3">
    <name type="scientific">Fluctibacter corallii</name>
    <dbReference type="NCBI Taxonomy" id="2984329"/>
    <lineage>
        <taxon>Bacteria</taxon>
        <taxon>Pseudomonadati</taxon>
        <taxon>Pseudomonadota</taxon>
        <taxon>Gammaproteobacteria</taxon>
        <taxon>Alteromonadales</taxon>
        <taxon>Alteromonadaceae</taxon>
        <taxon>Fluctibacter</taxon>
    </lineage>
</organism>
<dbReference type="InterPro" id="IPR017946">
    <property type="entry name" value="PLC-like_Pdiesterase_TIM-brl"/>
</dbReference>
<name>A0ABT3A6U7_9ALTE</name>
<dbReference type="Gene3D" id="3.20.20.190">
    <property type="entry name" value="Phosphatidylinositol (PI) phosphodiesterase"/>
    <property type="match status" value="1"/>
</dbReference>
<dbReference type="Proteomes" id="UP001652504">
    <property type="component" value="Unassembled WGS sequence"/>
</dbReference>
<dbReference type="PANTHER" id="PTHR46211:SF1">
    <property type="entry name" value="GLYCEROPHOSPHODIESTER PHOSPHODIESTERASE, CYTOPLASMIC"/>
    <property type="match status" value="1"/>
</dbReference>
<dbReference type="EMBL" id="JAOWKX010000003">
    <property type="protein sequence ID" value="MCV2884410.1"/>
    <property type="molecule type" value="Genomic_DNA"/>
</dbReference>
<dbReference type="RefSeq" id="WP_263711659.1">
    <property type="nucleotide sequence ID" value="NZ_JAOWKX010000003.1"/>
</dbReference>
<gene>
    <name evidence="2" type="ORF">OE749_06850</name>
</gene>
<dbReference type="Pfam" id="PF03009">
    <property type="entry name" value="GDPD"/>
    <property type="match status" value="1"/>
</dbReference>
<evidence type="ECO:0000259" key="1">
    <source>
        <dbReference type="PROSITE" id="PS51704"/>
    </source>
</evidence>
<accession>A0ABT3A6U7</accession>
<keyword evidence="3" id="KW-1185">Reference proteome</keyword>
<sequence length="231" mass="25833">MIIFAHRGASKDKPENTLSAIEEAIKQQADAIEIDVFECKDEFVVIHDRWLQRTTTGHGKVENHTYAQLSQFDAGLGQPIPTLNQVLDMVNGKCELNIELKGVHQTAHLLDYIHPTHFDNTPILFSSFNHHVIKHIKQLKPDCKIGALTSSVPLNYAAFASELGAYSTHLDISFCTQAFVDDIHLRGMKAYVYTVDELEDIVLMNDMGVDGIFTNKPAFAKTVLSHMAQSQ</sequence>
<evidence type="ECO:0000313" key="2">
    <source>
        <dbReference type="EMBL" id="MCV2884410.1"/>
    </source>
</evidence>
<dbReference type="PANTHER" id="PTHR46211">
    <property type="entry name" value="GLYCEROPHOSPHORYL DIESTER PHOSPHODIESTERASE"/>
    <property type="match status" value="1"/>
</dbReference>
<proteinExistence type="predicted"/>
<feature type="domain" description="GP-PDE" evidence="1">
    <location>
        <begin position="1"/>
        <end position="224"/>
    </location>
</feature>